<dbReference type="PANTHER" id="PTHR22600">
    <property type="entry name" value="BETA-HEXOSAMINIDASE"/>
    <property type="match status" value="1"/>
</dbReference>
<dbReference type="EMBL" id="JAPEVA010000016">
    <property type="protein sequence ID" value="KAJ4408295.1"/>
    <property type="molecule type" value="Genomic_DNA"/>
</dbReference>
<reference evidence="9" key="1">
    <citation type="submission" date="2022-10" db="EMBL/GenBank/DDBJ databases">
        <title>Tapping the CABI collections for fungal endophytes: first genome assemblies for Collariella, Neodidymelliopsis, Ascochyta clinopodiicola, Didymella pomorum, Didymosphaeria variabile, Neocosmospora piperis and Neocucurbitaria cava.</title>
        <authorList>
            <person name="Hill R."/>
        </authorList>
    </citation>
    <scope>NUCLEOTIDE SEQUENCE</scope>
    <source>
        <strain evidence="9">IMI 355091</strain>
    </source>
</reference>
<comment type="similarity">
    <text evidence="2">Belongs to the glycosyl hydrolase 20 family.</text>
</comment>
<accession>A0A9W9D8N2</accession>
<evidence type="ECO:0000259" key="8">
    <source>
        <dbReference type="Pfam" id="PF00728"/>
    </source>
</evidence>
<dbReference type="GO" id="GO:0016020">
    <property type="term" value="C:membrane"/>
    <property type="evidence" value="ECO:0007669"/>
    <property type="project" value="TreeGrafter"/>
</dbReference>
<feature type="domain" description="Glycoside hydrolase family 20 catalytic" evidence="8">
    <location>
        <begin position="6"/>
        <end position="248"/>
    </location>
</feature>
<dbReference type="GO" id="GO:0005975">
    <property type="term" value="P:carbohydrate metabolic process"/>
    <property type="evidence" value="ECO:0007669"/>
    <property type="project" value="InterPro"/>
</dbReference>
<dbReference type="GO" id="GO:0004563">
    <property type="term" value="F:beta-N-acetylhexosaminidase activity"/>
    <property type="evidence" value="ECO:0007669"/>
    <property type="project" value="UniProtKB-EC"/>
</dbReference>
<dbReference type="InterPro" id="IPR017853">
    <property type="entry name" value="GH"/>
</dbReference>
<sequence length="324" mass="37295">MASNLYPHRGFMLDTGRKFFPIQAILELLTVLHQYNFNAFHWHIYDAESFPIHWPADHGLAYTSMKHSHNSTCYTPQDIRNVVSHGKSLDILVYPETDMPGHCDICCLRGLWRQDLVVGTADLKNPEAQLDITKNHTYDEVASLVSTIDSYFGSPLHHFGGDEVSYIWDTEDDNKLFQNFLDWLKRLESNKTLILWDDPITDEGKHINLSKDWVIQTWHDGVTQDVLDKGHRVIVSESDAFYIGNADEEKILGFEFPDDEKVIGYEVVWFTSEGDDPWDFRQDWVMDPIKAASKIRRTQNGYGGHGHSGHGHGGRFSSLLKRWT</sequence>
<dbReference type="EC" id="3.2.1.52" evidence="3"/>
<gene>
    <name evidence="9" type="ORF">N0V91_003299</name>
</gene>
<dbReference type="GO" id="GO:0030203">
    <property type="term" value="P:glycosaminoglycan metabolic process"/>
    <property type="evidence" value="ECO:0007669"/>
    <property type="project" value="TreeGrafter"/>
</dbReference>
<evidence type="ECO:0000256" key="5">
    <source>
        <dbReference type="ARBA" id="ARBA00022801"/>
    </source>
</evidence>
<keyword evidence="5" id="KW-0378">Hydrolase</keyword>
<evidence type="ECO:0000313" key="9">
    <source>
        <dbReference type="EMBL" id="KAJ4408295.1"/>
    </source>
</evidence>
<evidence type="ECO:0000256" key="6">
    <source>
        <dbReference type="PIRSR" id="PIRSR625705-1"/>
    </source>
</evidence>
<comment type="caution">
    <text evidence="9">The sequence shown here is derived from an EMBL/GenBank/DDBJ whole genome shotgun (WGS) entry which is preliminary data.</text>
</comment>
<protein>
    <recommendedName>
        <fullName evidence="3">beta-N-acetylhexosaminidase</fullName>
        <ecNumber evidence="3">3.2.1.52</ecNumber>
    </recommendedName>
</protein>
<dbReference type="Pfam" id="PF00728">
    <property type="entry name" value="Glyco_hydro_20"/>
    <property type="match status" value="1"/>
</dbReference>
<dbReference type="PANTHER" id="PTHR22600:SF26">
    <property type="entry name" value="BETA-N-ACETYLHEXOSAMINIDASE"/>
    <property type="match status" value="1"/>
</dbReference>
<evidence type="ECO:0000256" key="3">
    <source>
        <dbReference type="ARBA" id="ARBA00012663"/>
    </source>
</evidence>
<feature type="active site" description="Proton donor" evidence="6">
    <location>
        <position position="163"/>
    </location>
</feature>
<comment type="catalytic activity">
    <reaction evidence="1">
        <text>Hydrolysis of terminal non-reducing N-acetyl-D-hexosamine residues in N-acetyl-beta-D-hexosaminides.</text>
        <dbReference type="EC" id="3.2.1.52"/>
    </reaction>
</comment>
<proteinExistence type="inferred from homology"/>
<keyword evidence="4" id="KW-0732">Signal</keyword>
<dbReference type="AlphaFoldDB" id="A0A9W9D8N2"/>
<name>A0A9W9D8N2_9PLEO</name>
<dbReference type="OrthoDB" id="428480at2759"/>
<evidence type="ECO:0000256" key="2">
    <source>
        <dbReference type="ARBA" id="ARBA00006285"/>
    </source>
</evidence>
<feature type="region of interest" description="Disordered" evidence="7">
    <location>
        <begin position="300"/>
        <end position="324"/>
    </location>
</feature>
<evidence type="ECO:0000256" key="4">
    <source>
        <dbReference type="ARBA" id="ARBA00022729"/>
    </source>
</evidence>
<keyword evidence="10" id="KW-1185">Reference proteome</keyword>
<dbReference type="PRINTS" id="PR00738">
    <property type="entry name" value="GLHYDRLASE20"/>
</dbReference>
<evidence type="ECO:0000256" key="1">
    <source>
        <dbReference type="ARBA" id="ARBA00001231"/>
    </source>
</evidence>
<evidence type="ECO:0000256" key="7">
    <source>
        <dbReference type="SAM" id="MobiDB-lite"/>
    </source>
</evidence>
<organism evidence="9 10">
    <name type="scientific">Didymella pomorum</name>
    <dbReference type="NCBI Taxonomy" id="749634"/>
    <lineage>
        <taxon>Eukaryota</taxon>
        <taxon>Fungi</taxon>
        <taxon>Dikarya</taxon>
        <taxon>Ascomycota</taxon>
        <taxon>Pezizomycotina</taxon>
        <taxon>Dothideomycetes</taxon>
        <taxon>Pleosporomycetidae</taxon>
        <taxon>Pleosporales</taxon>
        <taxon>Pleosporineae</taxon>
        <taxon>Didymellaceae</taxon>
        <taxon>Didymella</taxon>
    </lineage>
</organism>
<evidence type="ECO:0000313" key="10">
    <source>
        <dbReference type="Proteomes" id="UP001140510"/>
    </source>
</evidence>
<dbReference type="Gene3D" id="3.20.20.80">
    <property type="entry name" value="Glycosidases"/>
    <property type="match status" value="1"/>
</dbReference>
<dbReference type="Proteomes" id="UP001140510">
    <property type="component" value="Unassembled WGS sequence"/>
</dbReference>
<dbReference type="SUPFAM" id="SSF51445">
    <property type="entry name" value="(Trans)glycosidases"/>
    <property type="match status" value="1"/>
</dbReference>
<dbReference type="InterPro" id="IPR015883">
    <property type="entry name" value="Glyco_hydro_20_cat"/>
</dbReference>
<dbReference type="InterPro" id="IPR025705">
    <property type="entry name" value="Beta_hexosaminidase_sua/sub"/>
</dbReference>